<evidence type="ECO:0000313" key="2">
    <source>
        <dbReference type="EMBL" id="PHP26180.1"/>
    </source>
</evidence>
<feature type="transmembrane region" description="Helical" evidence="1">
    <location>
        <begin position="208"/>
        <end position="227"/>
    </location>
</feature>
<proteinExistence type="predicted"/>
<dbReference type="Proteomes" id="UP000221860">
    <property type="component" value="Unassembled WGS sequence"/>
</dbReference>
<feature type="transmembrane region" description="Helical" evidence="1">
    <location>
        <begin position="95"/>
        <end position="119"/>
    </location>
</feature>
<dbReference type="AlphaFoldDB" id="A0A2G1MBY1"/>
<name>A0A2G1MBY1_9RHOB</name>
<evidence type="ECO:0008006" key="4">
    <source>
        <dbReference type="Google" id="ProtNLM"/>
    </source>
</evidence>
<dbReference type="InterPro" id="IPR025495">
    <property type="entry name" value="DUF4386"/>
</dbReference>
<dbReference type="EMBL" id="NQWH01000057">
    <property type="protein sequence ID" value="PHP26180.1"/>
    <property type="molecule type" value="Genomic_DNA"/>
</dbReference>
<gene>
    <name evidence="2" type="ORF">CJ301_17800</name>
</gene>
<keyword evidence="3" id="KW-1185">Reference proteome</keyword>
<feature type="transmembrane region" description="Helical" evidence="1">
    <location>
        <begin position="175"/>
        <end position="196"/>
    </location>
</feature>
<evidence type="ECO:0000313" key="3">
    <source>
        <dbReference type="Proteomes" id="UP000221860"/>
    </source>
</evidence>
<feature type="transmembrane region" description="Helical" evidence="1">
    <location>
        <begin position="56"/>
        <end position="83"/>
    </location>
</feature>
<sequence>MLSFHDPSSRAYARLTGALYLVIAFAGGFSILYVPGALNVTGDPAATFANIADRRGLFHAGLVGDVVMMTAEVLVSVMLYFMFRPVNATLSLAASYARLMMVAVMAAMLFFHAGSLALADGRVPLDSFSTAQRIELAGLLRHVHDAGVWSWQVFFCLHLILLGTLVLRSGLYPRVLGFGLIVGGTGYLVDSVQMFALPEAAALEALKIALLLVVTLAEIGFALWLLLRGPRVASHFGLTPYRKETPP</sequence>
<dbReference type="Pfam" id="PF14329">
    <property type="entry name" value="DUF4386"/>
    <property type="match status" value="1"/>
</dbReference>
<dbReference type="RefSeq" id="WP_099278693.1">
    <property type="nucleotide sequence ID" value="NZ_KZ304992.1"/>
</dbReference>
<evidence type="ECO:0000256" key="1">
    <source>
        <dbReference type="SAM" id="Phobius"/>
    </source>
</evidence>
<comment type="caution">
    <text evidence="2">The sequence shown here is derived from an EMBL/GenBank/DDBJ whole genome shotgun (WGS) entry which is preliminary data.</text>
</comment>
<keyword evidence="1" id="KW-1133">Transmembrane helix</keyword>
<protein>
    <recommendedName>
        <fullName evidence="4">DUF4386 domain-containing protein</fullName>
    </recommendedName>
</protein>
<reference evidence="2 3" key="1">
    <citation type="submission" date="2017-08" db="EMBL/GenBank/DDBJ databases">
        <title>Draft Genome Sequence of Loktanella cinnabarina Strain XM1, Isolated from Coastal Surface Water.</title>
        <authorList>
            <person name="Ma R."/>
            <person name="Wang J."/>
            <person name="Wang Q."/>
            <person name="Ma Z."/>
            <person name="Li J."/>
            <person name="Chen L."/>
        </authorList>
    </citation>
    <scope>NUCLEOTIDE SEQUENCE [LARGE SCALE GENOMIC DNA]</scope>
    <source>
        <strain evidence="2 3">XM1</strain>
    </source>
</reference>
<keyword evidence="1" id="KW-0472">Membrane</keyword>
<organism evidence="2 3">
    <name type="scientific">Limimaricola cinnabarinus</name>
    <dbReference type="NCBI Taxonomy" id="1125964"/>
    <lineage>
        <taxon>Bacteria</taxon>
        <taxon>Pseudomonadati</taxon>
        <taxon>Pseudomonadota</taxon>
        <taxon>Alphaproteobacteria</taxon>
        <taxon>Rhodobacterales</taxon>
        <taxon>Paracoccaceae</taxon>
        <taxon>Limimaricola</taxon>
    </lineage>
</organism>
<accession>A0A2G1MBY1</accession>
<feature type="transmembrane region" description="Helical" evidence="1">
    <location>
        <begin position="12"/>
        <end position="36"/>
    </location>
</feature>
<keyword evidence="1" id="KW-0812">Transmembrane</keyword>
<feature type="transmembrane region" description="Helical" evidence="1">
    <location>
        <begin position="149"/>
        <end position="168"/>
    </location>
</feature>
<dbReference type="OrthoDB" id="1160166at2"/>